<name>A0A160FR05_9BURK</name>
<organism evidence="5 6">
    <name type="scientific">Paraburkholderia phytofirmans OLGA172</name>
    <dbReference type="NCBI Taxonomy" id="1417228"/>
    <lineage>
        <taxon>Bacteria</taxon>
        <taxon>Pseudomonadati</taxon>
        <taxon>Pseudomonadota</taxon>
        <taxon>Betaproteobacteria</taxon>
        <taxon>Burkholderiales</taxon>
        <taxon>Burkholderiaceae</taxon>
        <taxon>Paraburkholderia</taxon>
    </lineage>
</organism>
<dbReference type="SUPFAM" id="SSF56529">
    <property type="entry name" value="FAH"/>
    <property type="match status" value="1"/>
</dbReference>
<dbReference type="EMBL" id="CP014579">
    <property type="protein sequence ID" value="ANB75400.1"/>
    <property type="molecule type" value="Genomic_DNA"/>
</dbReference>
<keyword evidence="6" id="KW-1185">Reference proteome</keyword>
<sequence>MFALADHLLHPEGDALPRDVDADTVAALLARGMACRAPVSGAVYGTLLNDRAALEALGDAVHATPYKAPPQAPILYLKPRNSFAGHRARVVVPDDALGVEVGASLGIVIGRTATRVGAGQAFDYIAGYTLVADLSVPHASVYRPSVRFRARDGFCVIGPAVVAARHIATPDDLTIKVSLPGREVFTASTASSVRKAAQLIADVTDFMTLSAGDVITLGVPYGSPIAHIGNTATLSIGGLAPLEVSFAGAEEQDGEQP</sequence>
<dbReference type="OrthoDB" id="9805307at2"/>
<evidence type="ECO:0000259" key="4">
    <source>
        <dbReference type="Pfam" id="PF01557"/>
    </source>
</evidence>
<dbReference type="KEGG" id="buz:AYM40_23795"/>
<proteinExistence type="inferred from homology"/>
<dbReference type="PANTHER" id="PTHR42796">
    <property type="entry name" value="FUMARYLACETOACETATE HYDROLASE DOMAIN-CONTAINING PROTEIN 2A-RELATED"/>
    <property type="match status" value="1"/>
</dbReference>
<evidence type="ECO:0000313" key="6">
    <source>
        <dbReference type="Proteomes" id="UP000076852"/>
    </source>
</evidence>
<keyword evidence="3" id="KW-0479">Metal-binding</keyword>
<comment type="similarity">
    <text evidence="2">Belongs to the FAH family.</text>
</comment>
<gene>
    <name evidence="5" type="ORF">AYM40_23795</name>
</gene>
<feature type="domain" description="Fumarylacetoacetase-like C-terminal" evidence="4">
    <location>
        <begin position="43"/>
        <end position="243"/>
    </location>
</feature>
<protein>
    <submittedName>
        <fullName evidence="5">2-hydroxyhepta-2,4-diene-1,7-dioate isomerase</fullName>
    </submittedName>
</protein>
<dbReference type="Gene3D" id="3.90.850.10">
    <property type="entry name" value="Fumarylacetoacetase-like, C-terminal domain"/>
    <property type="match status" value="1"/>
</dbReference>
<evidence type="ECO:0000256" key="2">
    <source>
        <dbReference type="ARBA" id="ARBA00010211"/>
    </source>
</evidence>
<evidence type="ECO:0000313" key="5">
    <source>
        <dbReference type="EMBL" id="ANB75400.1"/>
    </source>
</evidence>
<dbReference type="InterPro" id="IPR011234">
    <property type="entry name" value="Fumarylacetoacetase-like_C"/>
</dbReference>
<reference evidence="5 6" key="1">
    <citation type="journal article" date="2016" name="Gene">
        <title>PacBio SMRT assembly of a complex multi-replicon genome reveals chlorocatechol degradative operon in a region of genome plasticity.</title>
        <authorList>
            <person name="Ricker N."/>
            <person name="Shen S.Y."/>
            <person name="Goordial J."/>
            <person name="Jin S."/>
            <person name="Fulthorpe R.R."/>
        </authorList>
    </citation>
    <scope>NUCLEOTIDE SEQUENCE [LARGE SCALE GENOMIC DNA]</scope>
    <source>
        <strain evidence="5 6">OLGA172</strain>
    </source>
</reference>
<accession>A0A160FR05</accession>
<dbReference type="GO" id="GO:0046872">
    <property type="term" value="F:metal ion binding"/>
    <property type="evidence" value="ECO:0007669"/>
    <property type="project" value="UniProtKB-KW"/>
</dbReference>
<dbReference type="InterPro" id="IPR036663">
    <property type="entry name" value="Fumarylacetoacetase_C_sf"/>
</dbReference>
<dbReference type="GO" id="GO:0016853">
    <property type="term" value="F:isomerase activity"/>
    <property type="evidence" value="ECO:0007669"/>
    <property type="project" value="UniProtKB-KW"/>
</dbReference>
<dbReference type="Proteomes" id="UP000076852">
    <property type="component" value="Chromosome 2"/>
</dbReference>
<dbReference type="Pfam" id="PF01557">
    <property type="entry name" value="FAA_hydrolase"/>
    <property type="match status" value="1"/>
</dbReference>
<comment type="cofactor">
    <cofactor evidence="1">
        <name>Mg(2+)</name>
        <dbReference type="ChEBI" id="CHEBI:18420"/>
    </cofactor>
</comment>
<keyword evidence="5" id="KW-0413">Isomerase</keyword>
<dbReference type="InterPro" id="IPR051121">
    <property type="entry name" value="FAH"/>
</dbReference>
<evidence type="ECO:0000256" key="3">
    <source>
        <dbReference type="ARBA" id="ARBA00022723"/>
    </source>
</evidence>
<dbReference type="PANTHER" id="PTHR42796:SF4">
    <property type="entry name" value="FUMARYLACETOACETATE HYDROLASE DOMAIN-CONTAINING PROTEIN 2A"/>
    <property type="match status" value="1"/>
</dbReference>
<dbReference type="RefSeq" id="WP_063498686.1">
    <property type="nucleotide sequence ID" value="NZ_CP014579.1"/>
</dbReference>
<evidence type="ECO:0000256" key="1">
    <source>
        <dbReference type="ARBA" id="ARBA00001946"/>
    </source>
</evidence>
<dbReference type="GO" id="GO:0044281">
    <property type="term" value="P:small molecule metabolic process"/>
    <property type="evidence" value="ECO:0007669"/>
    <property type="project" value="UniProtKB-ARBA"/>
</dbReference>
<dbReference type="STRING" id="1804984.AYM40_23795"/>
<dbReference type="AlphaFoldDB" id="A0A160FR05"/>